<feature type="region of interest" description="Disordered" evidence="1">
    <location>
        <begin position="45"/>
        <end position="133"/>
    </location>
</feature>
<organism evidence="2 3">
    <name type="scientific">Hibiscus sabdariffa</name>
    <name type="common">roselle</name>
    <dbReference type="NCBI Taxonomy" id="183260"/>
    <lineage>
        <taxon>Eukaryota</taxon>
        <taxon>Viridiplantae</taxon>
        <taxon>Streptophyta</taxon>
        <taxon>Embryophyta</taxon>
        <taxon>Tracheophyta</taxon>
        <taxon>Spermatophyta</taxon>
        <taxon>Magnoliopsida</taxon>
        <taxon>eudicotyledons</taxon>
        <taxon>Gunneridae</taxon>
        <taxon>Pentapetalae</taxon>
        <taxon>rosids</taxon>
        <taxon>malvids</taxon>
        <taxon>Malvales</taxon>
        <taxon>Malvaceae</taxon>
        <taxon>Malvoideae</taxon>
        <taxon>Hibiscus</taxon>
    </lineage>
</organism>
<evidence type="ECO:0000313" key="2">
    <source>
        <dbReference type="EMBL" id="KAK8979432.1"/>
    </source>
</evidence>
<dbReference type="Proteomes" id="UP001396334">
    <property type="component" value="Unassembled WGS sequence"/>
</dbReference>
<evidence type="ECO:0000313" key="3">
    <source>
        <dbReference type="Proteomes" id="UP001396334"/>
    </source>
</evidence>
<accession>A0ABR2NTE6</accession>
<name>A0ABR2NTE6_9ROSI</name>
<feature type="compositionally biased region" description="Polar residues" evidence="1">
    <location>
        <begin position="67"/>
        <end position="89"/>
    </location>
</feature>
<dbReference type="EMBL" id="JBBPBN010000102">
    <property type="protein sequence ID" value="KAK8979432.1"/>
    <property type="molecule type" value="Genomic_DNA"/>
</dbReference>
<sequence>MGSAASQPEAHVSTAHARVHEALKLGIVHGVGRVCIDKSVYQATRSATTGPEVSDAGVSARNMESPVPSQNLVQASSVPSTSGNESLASASLEEDGVAYDAVDEHVEASSQDVVNEQDAVAQNQPISAPALRK</sequence>
<reference evidence="2 3" key="1">
    <citation type="journal article" date="2024" name="G3 (Bethesda)">
        <title>Genome assembly of Hibiscus sabdariffa L. provides insights into metabolisms of medicinal natural products.</title>
        <authorList>
            <person name="Kim T."/>
        </authorList>
    </citation>
    <scope>NUCLEOTIDE SEQUENCE [LARGE SCALE GENOMIC DNA]</scope>
    <source>
        <strain evidence="2">TK-2024</strain>
        <tissue evidence="2">Old leaves</tissue>
    </source>
</reference>
<protein>
    <submittedName>
        <fullName evidence="2">Uncharacterized protein</fullName>
    </submittedName>
</protein>
<evidence type="ECO:0000256" key="1">
    <source>
        <dbReference type="SAM" id="MobiDB-lite"/>
    </source>
</evidence>
<feature type="compositionally biased region" description="Polar residues" evidence="1">
    <location>
        <begin position="108"/>
        <end position="126"/>
    </location>
</feature>
<keyword evidence="3" id="KW-1185">Reference proteome</keyword>
<comment type="caution">
    <text evidence="2">The sequence shown here is derived from an EMBL/GenBank/DDBJ whole genome shotgun (WGS) entry which is preliminary data.</text>
</comment>
<gene>
    <name evidence="2" type="ORF">V6N11_000578</name>
</gene>
<proteinExistence type="predicted"/>